<evidence type="ECO:0000313" key="4">
    <source>
        <dbReference type="Proteomes" id="UP000199701"/>
    </source>
</evidence>
<name>A0A1I0P3B2_9FIRM</name>
<dbReference type="STRING" id="99656.SAMN05421659_10482"/>
<keyword evidence="1" id="KW-0472">Membrane</keyword>
<feature type="transmembrane region" description="Helical" evidence="1">
    <location>
        <begin position="20"/>
        <end position="42"/>
    </location>
</feature>
<feature type="transmembrane region" description="Helical" evidence="1">
    <location>
        <begin position="88"/>
        <end position="106"/>
    </location>
</feature>
<protein>
    <submittedName>
        <fullName evidence="3">Dolichyl-phosphate-mannose-protein mannosyltransferase</fullName>
    </submittedName>
</protein>
<dbReference type="InterPro" id="IPR038731">
    <property type="entry name" value="RgtA/B/C-like"/>
</dbReference>
<organism evidence="3 4">
    <name type="scientific">[Clostridium] fimetarium</name>
    <dbReference type="NCBI Taxonomy" id="99656"/>
    <lineage>
        <taxon>Bacteria</taxon>
        <taxon>Bacillati</taxon>
        <taxon>Bacillota</taxon>
        <taxon>Clostridia</taxon>
        <taxon>Lachnospirales</taxon>
        <taxon>Lachnospiraceae</taxon>
    </lineage>
</organism>
<reference evidence="3 4" key="1">
    <citation type="submission" date="2016-10" db="EMBL/GenBank/DDBJ databases">
        <authorList>
            <person name="de Groot N.N."/>
        </authorList>
    </citation>
    <scope>NUCLEOTIDE SEQUENCE [LARGE SCALE GENOMIC DNA]</scope>
    <source>
        <strain evidence="3 4">DSM 9179</strain>
    </source>
</reference>
<feature type="transmembrane region" description="Helical" evidence="1">
    <location>
        <begin position="422"/>
        <end position="448"/>
    </location>
</feature>
<proteinExistence type="predicted"/>
<evidence type="ECO:0000256" key="1">
    <source>
        <dbReference type="SAM" id="Phobius"/>
    </source>
</evidence>
<feature type="transmembrane region" description="Helical" evidence="1">
    <location>
        <begin position="166"/>
        <end position="186"/>
    </location>
</feature>
<feature type="transmembrane region" description="Helical" evidence="1">
    <location>
        <begin position="480"/>
        <end position="500"/>
    </location>
</feature>
<evidence type="ECO:0000313" key="3">
    <source>
        <dbReference type="EMBL" id="SEW07998.1"/>
    </source>
</evidence>
<keyword evidence="1" id="KW-1133">Transmembrane helix</keyword>
<feature type="transmembrane region" description="Helical" evidence="1">
    <location>
        <begin position="283"/>
        <end position="302"/>
    </location>
</feature>
<feature type="transmembrane region" description="Helical" evidence="1">
    <location>
        <begin position="57"/>
        <end position="76"/>
    </location>
</feature>
<dbReference type="Pfam" id="PF13231">
    <property type="entry name" value="PMT_2"/>
    <property type="match status" value="1"/>
</dbReference>
<dbReference type="AlphaFoldDB" id="A0A1I0P3B2"/>
<feature type="transmembrane region" description="Helical" evidence="1">
    <location>
        <begin position="198"/>
        <end position="231"/>
    </location>
</feature>
<keyword evidence="1" id="KW-0812">Transmembrane</keyword>
<feature type="transmembrane region" description="Helical" evidence="1">
    <location>
        <begin position="243"/>
        <end position="276"/>
    </location>
</feature>
<dbReference type="EMBL" id="FOJI01000004">
    <property type="protein sequence ID" value="SEW07998.1"/>
    <property type="molecule type" value="Genomic_DNA"/>
</dbReference>
<keyword evidence="3" id="KW-0808">Transferase</keyword>
<dbReference type="GO" id="GO:0016757">
    <property type="term" value="F:glycosyltransferase activity"/>
    <property type="evidence" value="ECO:0007669"/>
    <property type="project" value="UniProtKB-KW"/>
</dbReference>
<feature type="domain" description="Glycosyltransferase RgtA/B/C/D-like" evidence="2">
    <location>
        <begin position="150"/>
        <end position="294"/>
    </location>
</feature>
<keyword evidence="3" id="KW-0328">Glycosyltransferase</keyword>
<keyword evidence="4" id="KW-1185">Reference proteome</keyword>
<dbReference type="OrthoDB" id="1998185at2"/>
<feature type="transmembrane region" description="Helical" evidence="1">
    <location>
        <begin position="455"/>
        <end position="474"/>
    </location>
</feature>
<accession>A0A1I0P3B2</accession>
<gene>
    <name evidence="3" type="ORF">SAMN05421659_10482</name>
</gene>
<evidence type="ECO:0000259" key="2">
    <source>
        <dbReference type="Pfam" id="PF13231"/>
    </source>
</evidence>
<sequence length="520" mass="59891">MKLKLNKVYEGIHILSVKVLVYFSLVIFSLLAISNFLISAYFNKTYAEWTLYRVDNILVIFVLFVITIFVFLTIDHKYSLAKLNAKKLVWALMIFTFVFSVVWVKITHSEPVADRLFVSMIASEFIKGDYSAFSVGHYLYQYPYQLGIVAFIEGIYRVVGSDYYQVVQLLNAIAVCVTFFSLYRITKLSFGEKISKVILILLFGCFCAMFFCTYVYGNLFGLAFASLALWMELAFLESGKTKYIIISIICISIGIILKNNYSIVLIAMVIMLLINFFKKKEALYVIFAVLMVASSICSNSALNSYYSIRANVKINEGIPMVTFFAMGLQDGWFGKGTYNKYTVKTYEAAKYNEKIAAEIGAENIKEQLTYYSQNPGKGLRFFSEKIALQWTEPTYMSIWESNCANNHTQELSEFTQSMYVGFWHNLVVGFMNFYQSFIWICAAFYIIVKRKILNANQMLLGMIIIGGFIFHIVWEAKSQYIIQYFIFAIPYAAGGFVEILKRSKEIMQKRYEKSDLRSNK</sequence>
<dbReference type="Proteomes" id="UP000199701">
    <property type="component" value="Unassembled WGS sequence"/>
</dbReference>
<dbReference type="RefSeq" id="WP_092451834.1">
    <property type="nucleotide sequence ID" value="NZ_FOJI01000004.1"/>
</dbReference>